<dbReference type="EMBL" id="CP049916">
    <property type="protein sequence ID" value="QIO08234.1"/>
    <property type="molecule type" value="Genomic_DNA"/>
</dbReference>
<dbReference type="PANTHER" id="PTHR39176:SF1">
    <property type="entry name" value="PERIPLASMIC PROTEIN"/>
    <property type="match status" value="1"/>
</dbReference>
<proteinExistence type="predicted"/>
<dbReference type="Gene3D" id="1.20.1270.180">
    <property type="match status" value="1"/>
</dbReference>
<dbReference type="RefSeq" id="WP_166322785.1">
    <property type="nucleotide sequence ID" value="NZ_CP049916.1"/>
</dbReference>
<organism evidence="2 3">
    <name type="scientific">Acinetobacter lanii</name>
    <dbReference type="NCBI Taxonomy" id="2715163"/>
    <lineage>
        <taxon>Bacteria</taxon>
        <taxon>Pseudomonadati</taxon>
        <taxon>Pseudomonadota</taxon>
        <taxon>Gammaproteobacteria</taxon>
        <taxon>Moraxellales</taxon>
        <taxon>Moraxellaceae</taxon>
        <taxon>Acinetobacter</taxon>
    </lineage>
</organism>
<dbReference type="Pfam" id="PF07007">
    <property type="entry name" value="LprI"/>
    <property type="match status" value="1"/>
</dbReference>
<evidence type="ECO:0000313" key="2">
    <source>
        <dbReference type="EMBL" id="QIO08234.1"/>
    </source>
</evidence>
<dbReference type="Proteomes" id="UP000501939">
    <property type="component" value="Chromosome"/>
</dbReference>
<dbReference type="AlphaFoldDB" id="A0A6G8S291"/>
<feature type="domain" description="Lysozyme inhibitor LprI-like N-terminal" evidence="1">
    <location>
        <begin position="34"/>
        <end position="120"/>
    </location>
</feature>
<keyword evidence="3" id="KW-1185">Reference proteome</keyword>
<sequence length="125" mass="14466">MDGLFLILVMLMATEIHADQTNLSHAYKNCLDRINSTTEMLACSVTERKFQDSRLNQAYQKVLKTLVNEQKKQLQAVQRLWIPYRDANCTFYSDNDRGTVSSLNINVCFIEMTAQRAVELERLTK</sequence>
<name>A0A6G8S291_9GAMM</name>
<dbReference type="InterPro" id="IPR009739">
    <property type="entry name" value="LprI-like_N"/>
</dbReference>
<evidence type="ECO:0000313" key="3">
    <source>
        <dbReference type="Proteomes" id="UP000501939"/>
    </source>
</evidence>
<evidence type="ECO:0000259" key="1">
    <source>
        <dbReference type="Pfam" id="PF07007"/>
    </source>
</evidence>
<dbReference type="PANTHER" id="PTHR39176">
    <property type="entry name" value="PERIPLASMIC PROTEIN-RELATED"/>
    <property type="match status" value="1"/>
</dbReference>
<accession>A0A6G8S291</accession>
<gene>
    <name evidence="2" type="ORF">G8D99_03830</name>
</gene>
<protein>
    <submittedName>
        <fullName evidence="2">DUF1311 domain-containing protein</fullName>
    </submittedName>
</protein>
<reference evidence="2 3" key="1">
    <citation type="submission" date="2020-03" db="EMBL/GenBank/DDBJ databases">
        <authorList>
            <person name="Zhu W."/>
        </authorList>
    </citation>
    <scope>NUCLEOTIDE SEQUENCE [LARGE SCALE GENOMIC DNA]</scope>
    <source>
        <strain evidence="2 3">185</strain>
    </source>
</reference>
<dbReference type="KEGG" id="alj:G8D99_03830"/>